<dbReference type="Proteomes" id="UP000231602">
    <property type="component" value="Unassembled WGS sequence"/>
</dbReference>
<evidence type="ECO:0000313" key="1">
    <source>
        <dbReference type="EMBL" id="PIR44249.1"/>
    </source>
</evidence>
<accession>A0A2H0RCI7</accession>
<dbReference type="EMBL" id="PCXV01000015">
    <property type="protein sequence ID" value="PIR44249.1"/>
    <property type="molecule type" value="Genomic_DNA"/>
</dbReference>
<sequence>MKKRTNTSPANNKKTPSNLIVAGDIHFDCNWDNIAKNVEAGYDFLNPNEIFRNFIKEIKILLL</sequence>
<gene>
    <name evidence="1" type="ORF">COV23_00900</name>
</gene>
<comment type="caution">
    <text evidence="1">The sequence shown here is derived from an EMBL/GenBank/DDBJ whole genome shotgun (WGS) entry which is preliminary data.</text>
</comment>
<name>A0A2H0RCI7_9BACT</name>
<organism evidence="1 2">
    <name type="scientific">Candidatus Wolfebacteria bacterium CG10_big_fil_rev_8_21_14_0_10_31_9</name>
    <dbReference type="NCBI Taxonomy" id="1975070"/>
    <lineage>
        <taxon>Bacteria</taxon>
        <taxon>Candidatus Wolfeibacteriota</taxon>
    </lineage>
</organism>
<proteinExistence type="predicted"/>
<reference evidence="1 2" key="1">
    <citation type="submission" date="2017-09" db="EMBL/GenBank/DDBJ databases">
        <title>Depth-based differentiation of microbial function through sediment-hosted aquifers and enrichment of novel symbionts in the deep terrestrial subsurface.</title>
        <authorList>
            <person name="Probst A.J."/>
            <person name="Ladd B."/>
            <person name="Jarett J.K."/>
            <person name="Geller-Mcgrath D.E."/>
            <person name="Sieber C.M."/>
            <person name="Emerson J.B."/>
            <person name="Anantharaman K."/>
            <person name="Thomas B.C."/>
            <person name="Malmstrom R."/>
            <person name="Stieglmeier M."/>
            <person name="Klingl A."/>
            <person name="Woyke T."/>
            <person name="Ryan C.M."/>
            <person name="Banfield J.F."/>
        </authorList>
    </citation>
    <scope>NUCLEOTIDE SEQUENCE [LARGE SCALE GENOMIC DNA]</scope>
    <source>
        <strain evidence="1">CG10_big_fil_rev_8_21_14_0_10_31_9</strain>
    </source>
</reference>
<protein>
    <submittedName>
        <fullName evidence="1">Uncharacterized protein</fullName>
    </submittedName>
</protein>
<evidence type="ECO:0000313" key="2">
    <source>
        <dbReference type="Proteomes" id="UP000231602"/>
    </source>
</evidence>
<dbReference type="AlphaFoldDB" id="A0A2H0RCI7"/>